<dbReference type="Gene3D" id="3.30.240.20">
    <property type="entry name" value="bsu07140 like domains"/>
    <property type="match status" value="2"/>
</dbReference>
<evidence type="ECO:0000256" key="6">
    <source>
        <dbReference type="ARBA" id="ARBA00023136"/>
    </source>
</evidence>
<organism evidence="9 10">
    <name type="scientific">Cytobacillus oceanisediminis 2691</name>
    <dbReference type="NCBI Taxonomy" id="1196031"/>
    <lineage>
        <taxon>Bacteria</taxon>
        <taxon>Bacillati</taxon>
        <taxon>Bacillota</taxon>
        <taxon>Bacilli</taxon>
        <taxon>Bacillales</taxon>
        <taxon>Bacillaceae</taxon>
        <taxon>Cytobacillus</taxon>
    </lineage>
</organism>
<dbReference type="PANTHER" id="PTHR34582:SF7">
    <property type="entry name" value="UPF0702 TRANSMEMBRANE PROTEIN YDFS"/>
    <property type="match status" value="1"/>
</dbReference>
<gene>
    <name evidence="9" type="ORF">A361_12525</name>
</gene>
<feature type="transmembrane region" description="Helical" evidence="7">
    <location>
        <begin position="33"/>
        <end position="53"/>
    </location>
</feature>
<sequence length="285" mass="32097">MPEWLLIGARSILFAGVLFAITKLIGKKQISELSFFEYVSGITIGSIAGEIIMGLDNHWASGILSILIFGLVTLFADILSLKSKSFRDFFEGKGTIFIKDGKILEDNLKKERYSIDDLSSLLRQKNVFKTADVEFAVLEPRGDLSIMLKKENQPLTPKDLQLNLPQEKEPQTVIMDGKILNDPLAESGKSRKWLDMEIEKLGLTIDNIFLGQIDSYGELTVDIFDDSLKVPASQQRPLLMAMIKKCAADLEVFSLQTDSKKAQEMYEKNTQKLNQIIQKLSPYLK</sequence>
<dbReference type="InterPro" id="IPR007353">
    <property type="entry name" value="DUF421"/>
</dbReference>
<keyword evidence="4 7" id="KW-0812">Transmembrane</keyword>
<evidence type="ECO:0000256" key="1">
    <source>
        <dbReference type="ARBA" id="ARBA00004651"/>
    </source>
</evidence>
<comment type="similarity">
    <text evidence="2">Belongs to the UPF0702 family.</text>
</comment>
<evidence type="ECO:0000256" key="2">
    <source>
        <dbReference type="ARBA" id="ARBA00006448"/>
    </source>
</evidence>
<evidence type="ECO:0000256" key="4">
    <source>
        <dbReference type="ARBA" id="ARBA00022692"/>
    </source>
</evidence>
<evidence type="ECO:0000313" key="9">
    <source>
        <dbReference type="EMBL" id="AND39932.1"/>
    </source>
</evidence>
<feature type="domain" description="YetF C-terminal" evidence="8">
    <location>
        <begin position="82"/>
        <end position="213"/>
    </location>
</feature>
<accession>A0A160MAX5</accession>
<dbReference type="EMBL" id="CP015506">
    <property type="protein sequence ID" value="AND39932.1"/>
    <property type="molecule type" value="Genomic_DNA"/>
</dbReference>
<dbReference type="AlphaFoldDB" id="A0A160MAX5"/>
<keyword evidence="5 7" id="KW-1133">Transmembrane helix</keyword>
<keyword evidence="3" id="KW-1003">Cell membrane</keyword>
<name>A0A160MAX5_9BACI</name>
<evidence type="ECO:0000256" key="7">
    <source>
        <dbReference type="SAM" id="Phobius"/>
    </source>
</evidence>
<reference evidence="9 10" key="1">
    <citation type="submission" date="2016-04" db="EMBL/GenBank/DDBJ databases">
        <title>Complete genome sequence of Bacillus oceanisediminis strain 2691.</title>
        <authorList>
            <person name="Jeong H."/>
            <person name="Kim H.J."/>
            <person name="Lee D.-W."/>
        </authorList>
    </citation>
    <scope>NUCLEOTIDE SEQUENCE [LARGE SCALE GENOMIC DNA]</scope>
    <source>
        <strain evidence="9 10">2691</strain>
    </source>
</reference>
<dbReference type="RefSeq" id="WP_019379960.1">
    <property type="nucleotide sequence ID" value="NZ_CP015506.1"/>
</dbReference>
<feature type="transmembrane region" description="Helical" evidence="7">
    <location>
        <begin position="6"/>
        <end position="26"/>
    </location>
</feature>
<feature type="transmembrane region" description="Helical" evidence="7">
    <location>
        <begin position="59"/>
        <end position="79"/>
    </location>
</feature>
<dbReference type="InterPro" id="IPR023090">
    <property type="entry name" value="UPF0702_alpha/beta_dom_sf"/>
</dbReference>
<dbReference type="Pfam" id="PF07870">
    <property type="entry name" value="DUF1657"/>
    <property type="match status" value="1"/>
</dbReference>
<evidence type="ECO:0000259" key="8">
    <source>
        <dbReference type="Pfam" id="PF04239"/>
    </source>
</evidence>
<dbReference type="Proteomes" id="UP000077856">
    <property type="component" value="Chromosome"/>
</dbReference>
<dbReference type="STRING" id="1196031.A361_12525"/>
<evidence type="ECO:0000313" key="10">
    <source>
        <dbReference type="Proteomes" id="UP000077856"/>
    </source>
</evidence>
<protein>
    <recommendedName>
        <fullName evidence="8">YetF C-terminal domain-containing protein</fullName>
    </recommendedName>
</protein>
<proteinExistence type="inferred from homology"/>
<keyword evidence="6 7" id="KW-0472">Membrane</keyword>
<evidence type="ECO:0000256" key="5">
    <source>
        <dbReference type="ARBA" id="ARBA00022989"/>
    </source>
</evidence>
<dbReference type="InterPro" id="IPR012452">
    <property type="entry name" value="DUF1657"/>
</dbReference>
<evidence type="ECO:0000256" key="3">
    <source>
        <dbReference type="ARBA" id="ARBA00022475"/>
    </source>
</evidence>
<comment type="subcellular location">
    <subcellularLocation>
        <location evidence="1">Cell membrane</location>
        <topology evidence="1">Multi-pass membrane protein</topology>
    </subcellularLocation>
</comment>
<dbReference type="GO" id="GO:0005886">
    <property type="term" value="C:plasma membrane"/>
    <property type="evidence" value="ECO:0007669"/>
    <property type="project" value="UniProtKB-SubCell"/>
</dbReference>
<dbReference type="Pfam" id="PF04239">
    <property type="entry name" value="DUF421"/>
    <property type="match status" value="1"/>
</dbReference>
<dbReference type="PANTHER" id="PTHR34582">
    <property type="entry name" value="UPF0702 TRANSMEMBRANE PROTEIN YCAP"/>
    <property type="match status" value="1"/>
</dbReference>
<dbReference type="eggNOG" id="COG2323">
    <property type="taxonomic scope" value="Bacteria"/>
</dbReference>
<dbReference type="KEGG" id="bon:A361_12525"/>